<dbReference type="InterPro" id="IPR013078">
    <property type="entry name" value="His_Pase_superF_clade-1"/>
</dbReference>
<proteinExistence type="predicted"/>
<feature type="chain" id="PRO_5011497344" evidence="1">
    <location>
        <begin position="23"/>
        <end position="278"/>
    </location>
</feature>
<dbReference type="Proteomes" id="UP000199372">
    <property type="component" value="Unassembled WGS sequence"/>
</dbReference>
<feature type="signal peptide" evidence="1">
    <location>
        <begin position="1"/>
        <end position="22"/>
    </location>
</feature>
<protein>
    <submittedName>
        <fullName evidence="2">Phosphohistidine phosphatase SixA</fullName>
    </submittedName>
</protein>
<dbReference type="RefSeq" id="WP_091844859.1">
    <property type="nucleotide sequence ID" value="NZ_FOCM01000003.1"/>
</dbReference>
<dbReference type="EMBL" id="FOCM01000003">
    <property type="protein sequence ID" value="SEN19546.1"/>
    <property type="molecule type" value="Genomic_DNA"/>
</dbReference>
<evidence type="ECO:0000313" key="2">
    <source>
        <dbReference type="EMBL" id="SEN19546.1"/>
    </source>
</evidence>
<reference evidence="3" key="1">
    <citation type="submission" date="2016-10" db="EMBL/GenBank/DDBJ databases">
        <authorList>
            <person name="Varghese N."/>
            <person name="Submissions S."/>
        </authorList>
    </citation>
    <scope>NUCLEOTIDE SEQUENCE [LARGE SCALE GENOMIC DNA]</scope>
    <source>
        <strain evidence="3">DSM 26893</strain>
    </source>
</reference>
<evidence type="ECO:0000256" key="1">
    <source>
        <dbReference type="SAM" id="SignalP"/>
    </source>
</evidence>
<dbReference type="SUPFAM" id="SSF53254">
    <property type="entry name" value="Phosphoglycerate mutase-like"/>
    <property type="match status" value="1"/>
</dbReference>
<dbReference type="OrthoDB" id="2237472at2"/>
<evidence type="ECO:0000313" key="3">
    <source>
        <dbReference type="Proteomes" id="UP000199372"/>
    </source>
</evidence>
<dbReference type="InterPro" id="IPR029033">
    <property type="entry name" value="His_PPase_superfam"/>
</dbReference>
<sequence>MTGFRPLIHAAVLAALAGTATADPSEDMVQPITRFVGEMAIPMPNGSIDIGDIDNTLRFEPLQNFEDMFLRDDVVFLMRHGPTDWDKLDVPNVGPTDCDDQRILSEQGRKDMRDFGALLAFNDIKPAKIVVSQWCRNQQTLDMIKQGYEQAKPGVFDTIAIETDPATNLLLSLQGAPNVTNLRNRVSTWDAVGADGPLMIISHFTNIQELTEFSVYEGEMLVLDPDRENRVLGYVRLKTAGPDVGHFNIGDQESIYDEQGNIRPQYRQERNFVTGESN</sequence>
<dbReference type="Gene3D" id="3.40.50.1240">
    <property type="entry name" value="Phosphoglycerate mutase-like"/>
    <property type="match status" value="1"/>
</dbReference>
<gene>
    <name evidence="2" type="ORF">SAMN04488011_1031</name>
</gene>
<dbReference type="CDD" id="cd07040">
    <property type="entry name" value="HP"/>
    <property type="match status" value="1"/>
</dbReference>
<dbReference type="AlphaFoldDB" id="A0A1H8EJH2"/>
<keyword evidence="1" id="KW-0732">Signal</keyword>
<organism evidence="2 3">
    <name type="scientific">Palleronia pelagia</name>
    <dbReference type="NCBI Taxonomy" id="387096"/>
    <lineage>
        <taxon>Bacteria</taxon>
        <taxon>Pseudomonadati</taxon>
        <taxon>Pseudomonadota</taxon>
        <taxon>Alphaproteobacteria</taxon>
        <taxon>Rhodobacterales</taxon>
        <taxon>Roseobacteraceae</taxon>
        <taxon>Palleronia</taxon>
    </lineage>
</organism>
<dbReference type="Pfam" id="PF00300">
    <property type="entry name" value="His_Phos_1"/>
    <property type="match status" value="1"/>
</dbReference>
<keyword evidence="3" id="KW-1185">Reference proteome</keyword>
<accession>A0A1H8EJH2</accession>
<name>A0A1H8EJH2_9RHOB</name>